<keyword evidence="2" id="KW-1185">Reference proteome</keyword>
<name>A0ABV6ICV6_9BURK</name>
<dbReference type="RefSeq" id="WP_390211401.1">
    <property type="nucleotide sequence ID" value="NZ_JBHLXJ010000008.1"/>
</dbReference>
<reference evidence="1 2" key="1">
    <citation type="submission" date="2024-09" db="EMBL/GenBank/DDBJ databases">
        <authorList>
            <person name="Sun Q."/>
            <person name="Mori K."/>
        </authorList>
    </citation>
    <scope>NUCLEOTIDE SEQUENCE [LARGE SCALE GENOMIC DNA]</scope>
    <source>
        <strain evidence="1 2">CCM 8677</strain>
    </source>
</reference>
<organism evidence="1 2">
    <name type="scientific">Undibacterium danionis</name>
    <dbReference type="NCBI Taxonomy" id="1812100"/>
    <lineage>
        <taxon>Bacteria</taxon>
        <taxon>Pseudomonadati</taxon>
        <taxon>Pseudomonadota</taxon>
        <taxon>Betaproteobacteria</taxon>
        <taxon>Burkholderiales</taxon>
        <taxon>Oxalobacteraceae</taxon>
        <taxon>Undibacterium</taxon>
    </lineage>
</organism>
<comment type="caution">
    <text evidence="1">The sequence shown here is derived from an EMBL/GenBank/DDBJ whole genome shotgun (WGS) entry which is preliminary data.</text>
</comment>
<protein>
    <submittedName>
        <fullName evidence="1">Uncharacterized protein</fullName>
    </submittedName>
</protein>
<dbReference type="Proteomes" id="UP001589844">
    <property type="component" value="Unassembled WGS sequence"/>
</dbReference>
<proteinExistence type="predicted"/>
<accession>A0ABV6ICV6</accession>
<evidence type="ECO:0000313" key="1">
    <source>
        <dbReference type="EMBL" id="MFC0349655.1"/>
    </source>
</evidence>
<evidence type="ECO:0000313" key="2">
    <source>
        <dbReference type="Proteomes" id="UP001589844"/>
    </source>
</evidence>
<sequence>MNKKPHFIPVSKATAGMILSENLLDKLGHVLLPAGTALTEATIKAIAHHEIHHLAVLTDVNEMTEDAADSTFQQTKIARLDLIFRHTPYDEPTSLLKSYVEKYRRSTSS</sequence>
<dbReference type="EMBL" id="JBHLXJ010000008">
    <property type="protein sequence ID" value="MFC0349655.1"/>
    <property type="molecule type" value="Genomic_DNA"/>
</dbReference>
<gene>
    <name evidence="1" type="ORF">ACFFJH_07535</name>
</gene>